<name>A0A6N4SSY8_CYTH3</name>
<dbReference type="InterPro" id="IPR004852">
    <property type="entry name" value="Di-haem_cyt_c_peroxidsae"/>
</dbReference>
<evidence type="ECO:0000259" key="7">
    <source>
        <dbReference type="PROSITE" id="PS51007"/>
    </source>
</evidence>
<evidence type="ECO:0000256" key="3">
    <source>
        <dbReference type="ARBA" id="ARBA00022723"/>
    </source>
</evidence>
<keyword evidence="9" id="KW-1185">Reference proteome</keyword>
<dbReference type="GO" id="GO:0009055">
    <property type="term" value="F:electron transfer activity"/>
    <property type="evidence" value="ECO:0007669"/>
    <property type="project" value="InterPro"/>
</dbReference>
<dbReference type="InterPro" id="IPR036909">
    <property type="entry name" value="Cyt_c-like_dom_sf"/>
</dbReference>
<dbReference type="Gene3D" id="1.10.760.10">
    <property type="entry name" value="Cytochrome c-like domain"/>
    <property type="match status" value="2"/>
</dbReference>
<feature type="domain" description="Cytochrome c" evidence="7">
    <location>
        <begin position="226"/>
        <end position="352"/>
    </location>
</feature>
<dbReference type="RefSeq" id="WP_011585654.1">
    <property type="nucleotide sequence ID" value="NC_008255.1"/>
</dbReference>
<dbReference type="PANTHER" id="PTHR30600">
    <property type="entry name" value="CYTOCHROME C PEROXIDASE-RELATED"/>
    <property type="match status" value="1"/>
</dbReference>
<evidence type="ECO:0000256" key="1">
    <source>
        <dbReference type="ARBA" id="ARBA00004196"/>
    </source>
</evidence>
<dbReference type="InterPro" id="IPR009056">
    <property type="entry name" value="Cyt_c-like_dom"/>
</dbReference>
<dbReference type="OrthoDB" id="9805202at2"/>
<dbReference type="EMBL" id="CP000383">
    <property type="protein sequence ID" value="ABG59537.1"/>
    <property type="molecule type" value="Genomic_DNA"/>
</dbReference>
<reference evidence="8 9" key="1">
    <citation type="journal article" date="2007" name="Appl. Environ. Microbiol.">
        <title>Genome sequence of the cellulolytic gliding bacterium Cytophaga hutchinsonii.</title>
        <authorList>
            <person name="Xie G."/>
            <person name="Bruce D.C."/>
            <person name="Challacombe J.F."/>
            <person name="Chertkov O."/>
            <person name="Detter J.C."/>
            <person name="Gilna P."/>
            <person name="Han C.S."/>
            <person name="Lucas S."/>
            <person name="Misra M."/>
            <person name="Myers G.L."/>
            <person name="Richardson P."/>
            <person name="Tapia R."/>
            <person name="Thayer N."/>
            <person name="Thompson L.S."/>
            <person name="Brettin T.S."/>
            <person name="Henrissat B."/>
            <person name="Wilson D.B."/>
            <person name="McBride M.J."/>
        </authorList>
    </citation>
    <scope>NUCLEOTIDE SEQUENCE [LARGE SCALE GENOMIC DNA]</scope>
    <source>
        <strain evidence="9">ATCC 33406 / DSM 1761 / CIP 103989 / NBRC 15051 / NCIMB 9469 / D465</strain>
    </source>
</reference>
<keyword evidence="3 6" id="KW-0479">Metal-binding</keyword>
<keyword evidence="4 8" id="KW-0560">Oxidoreductase</keyword>
<dbReference type="GO" id="GO:0004130">
    <property type="term" value="F:cytochrome-c peroxidase activity"/>
    <property type="evidence" value="ECO:0007669"/>
    <property type="project" value="UniProtKB-EC"/>
</dbReference>
<keyword evidence="5 6" id="KW-0408">Iron</keyword>
<keyword evidence="8" id="KW-0575">Peroxidase</keyword>
<dbReference type="Proteomes" id="UP000001822">
    <property type="component" value="Chromosome"/>
</dbReference>
<proteinExistence type="predicted"/>
<dbReference type="GO" id="GO:0020037">
    <property type="term" value="F:heme binding"/>
    <property type="evidence" value="ECO:0007669"/>
    <property type="project" value="InterPro"/>
</dbReference>
<evidence type="ECO:0000256" key="4">
    <source>
        <dbReference type="ARBA" id="ARBA00023002"/>
    </source>
</evidence>
<evidence type="ECO:0000313" key="8">
    <source>
        <dbReference type="EMBL" id="ABG59537.1"/>
    </source>
</evidence>
<evidence type="ECO:0000313" key="9">
    <source>
        <dbReference type="Proteomes" id="UP000001822"/>
    </source>
</evidence>
<dbReference type="GO" id="GO:0030313">
    <property type="term" value="C:cell envelope"/>
    <property type="evidence" value="ECO:0007669"/>
    <property type="project" value="UniProtKB-SubCell"/>
</dbReference>
<protein>
    <submittedName>
        <fullName evidence="8">Cytochrome C peroxidase</fullName>
        <ecNumber evidence="8">1.11.1.5</ecNumber>
    </submittedName>
</protein>
<dbReference type="KEGG" id="chu:CHU_2275"/>
<keyword evidence="2 6" id="KW-0349">Heme</keyword>
<gene>
    <name evidence="8" type="primary">yhjA</name>
    <name evidence="8" type="ordered locus">CHU_2275</name>
</gene>
<comment type="subcellular location">
    <subcellularLocation>
        <location evidence="1">Cell envelope</location>
    </subcellularLocation>
</comment>
<accession>A0A6N4SSY8</accession>
<evidence type="ECO:0000256" key="2">
    <source>
        <dbReference type="ARBA" id="ARBA00022617"/>
    </source>
</evidence>
<organism evidence="8 9">
    <name type="scientific">Cytophaga hutchinsonii (strain ATCC 33406 / DSM 1761 / CIP 103989 / NBRC 15051 / NCIMB 9469 / D465)</name>
    <dbReference type="NCBI Taxonomy" id="269798"/>
    <lineage>
        <taxon>Bacteria</taxon>
        <taxon>Pseudomonadati</taxon>
        <taxon>Bacteroidota</taxon>
        <taxon>Cytophagia</taxon>
        <taxon>Cytophagales</taxon>
        <taxon>Cytophagaceae</taxon>
        <taxon>Cytophaga</taxon>
    </lineage>
</organism>
<dbReference type="EC" id="1.11.1.5" evidence="8"/>
<dbReference type="Pfam" id="PF03150">
    <property type="entry name" value="CCP_MauG"/>
    <property type="match status" value="1"/>
</dbReference>
<sequence length="365" mass="41139">MSEHIAFLSPAYFFVSSQTLYEDMNLSIRVFLILTSVLFCCSAVYNITEKPYVLNIPEGFPQPYIPEDNALTYARIELGKKLFYDTLLSSDRSVSCSSCHLQTMGFTDGKTLSTGVNQRVSDRNGMPLINLAWSNAFFWDGGVPSLELQVLKPLTSPNEMNLPVQEAVNRLNADHVYKKLFKKAYGTNPDAASLFKAIASFERTLISADTKFDAYFYKKDPAAFNESELRGYKLFFGGDKVHCGSCHSGINLTNNSFQNNGLYMEYSDQGRYRITGKESDKGKFKVPTLRNIALTAPYMHDGSLKTLEEVIDHYNTGGISHPNKSEHVHIHKGMKLNTQDKKDLVSFLHTLTDMTFITNKAFRPE</sequence>
<dbReference type="SUPFAM" id="SSF46626">
    <property type="entry name" value="Cytochrome c"/>
    <property type="match status" value="2"/>
</dbReference>
<evidence type="ECO:0000256" key="6">
    <source>
        <dbReference type="PROSITE-ProRule" id="PRU00433"/>
    </source>
</evidence>
<dbReference type="PROSITE" id="PS51007">
    <property type="entry name" value="CYTC"/>
    <property type="match status" value="1"/>
</dbReference>
<dbReference type="AlphaFoldDB" id="A0A6N4SSY8"/>
<dbReference type="GO" id="GO:0046872">
    <property type="term" value="F:metal ion binding"/>
    <property type="evidence" value="ECO:0007669"/>
    <property type="project" value="UniProtKB-KW"/>
</dbReference>
<evidence type="ECO:0000256" key="5">
    <source>
        <dbReference type="ARBA" id="ARBA00023004"/>
    </source>
</evidence>
<dbReference type="InterPro" id="IPR051395">
    <property type="entry name" value="Cytochrome_c_Peroxidase/MauG"/>
</dbReference>